<dbReference type="OrthoDB" id="2262349at2759"/>
<dbReference type="GO" id="GO:0004067">
    <property type="term" value="F:asparaginase activity"/>
    <property type="evidence" value="ECO:0007669"/>
    <property type="project" value="UniProtKB-EC"/>
</dbReference>
<dbReference type="EMBL" id="NBIV01000068">
    <property type="protein sequence ID" value="PXF45169.1"/>
    <property type="molecule type" value="Genomic_DNA"/>
</dbReference>
<dbReference type="Pfam" id="PF01112">
    <property type="entry name" value="Asparaginase_2"/>
    <property type="match status" value="1"/>
</dbReference>
<evidence type="ECO:0000256" key="1">
    <source>
        <dbReference type="ARBA" id="ARBA00000306"/>
    </source>
</evidence>
<evidence type="ECO:0000256" key="7">
    <source>
        <dbReference type="PIRSR" id="PIRSR600246-2"/>
    </source>
</evidence>
<dbReference type="PANTHER" id="PTHR10188">
    <property type="entry name" value="L-ASPARAGINASE"/>
    <property type="match status" value="1"/>
</dbReference>
<feature type="binding site" evidence="7">
    <location>
        <begin position="232"/>
        <end position="235"/>
    </location>
    <ligand>
        <name>substrate</name>
    </ligand>
</feature>
<dbReference type="GO" id="GO:0008798">
    <property type="term" value="F:beta-aspartyl-peptidase activity"/>
    <property type="evidence" value="ECO:0007669"/>
    <property type="project" value="UniProtKB-EC"/>
</dbReference>
<keyword evidence="3" id="KW-0378">Hydrolase</keyword>
<dbReference type="FunFam" id="3.60.20.30:FF:000001">
    <property type="entry name" value="Isoaspartyl peptidase/L-asparaginase"/>
    <property type="match status" value="1"/>
</dbReference>
<sequence>MTNTNPTSRSHHHRPPVIIVHGGAWAIPDADKNATEASVRRAASIGYELLKQSNSSLDAVEAAVRHLEDDPLFDAGTGSCLTEEGTVEMDAAIMHEPASGLRSGAVAAISNTANPVSVARAVMEKTQHCLVVGRGADAFANHMGMAGATPQQLVTAEAQKEWKNLRRFGNAVQTLFNGHDTVGAVAMDVYGNLACATSTGGITGKMLGRVGDSPLFGSGLFCDREAGACSTTGHGESIMQVCLARTALALVELRAMGPGQACKTALNKMKQRTGGCGGIILIDAKGNVSHAFTTKRMAWASVDRSGVLASGIDA</sequence>
<evidence type="ECO:0000256" key="2">
    <source>
        <dbReference type="ARBA" id="ARBA00022670"/>
    </source>
</evidence>
<dbReference type="GO" id="GO:0033345">
    <property type="term" value="P:L-asparagine catabolic process via L-aspartate"/>
    <property type="evidence" value="ECO:0007669"/>
    <property type="project" value="TreeGrafter"/>
</dbReference>
<keyword evidence="2" id="KW-0645">Protease</keyword>
<keyword evidence="10" id="KW-1185">Reference proteome</keyword>
<evidence type="ECO:0000313" key="9">
    <source>
        <dbReference type="EMBL" id="PXF45169.1"/>
    </source>
</evidence>
<dbReference type="InterPro" id="IPR033844">
    <property type="entry name" value="ASRGL1_meta"/>
</dbReference>
<dbReference type="SUPFAM" id="SSF56235">
    <property type="entry name" value="N-terminal nucleophile aminohydrolases (Ntn hydrolases)"/>
    <property type="match status" value="1"/>
</dbReference>
<dbReference type="Proteomes" id="UP000247409">
    <property type="component" value="Unassembled WGS sequence"/>
</dbReference>
<gene>
    <name evidence="9" type="ORF">BWQ96_05070</name>
</gene>
<feature type="active site" description="Nucleophile" evidence="6">
    <location>
        <position position="181"/>
    </location>
</feature>
<evidence type="ECO:0000256" key="8">
    <source>
        <dbReference type="PIRSR" id="PIRSR600246-3"/>
    </source>
</evidence>
<dbReference type="GO" id="GO:0006508">
    <property type="term" value="P:proteolysis"/>
    <property type="evidence" value="ECO:0007669"/>
    <property type="project" value="UniProtKB-KW"/>
</dbReference>
<accession>A0A2V3ISU1</accession>
<evidence type="ECO:0000256" key="5">
    <source>
        <dbReference type="ARBA" id="ARBA00049366"/>
    </source>
</evidence>
<organism evidence="9 10">
    <name type="scientific">Gracilariopsis chorda</name>
    <dbReference type="NCBI Taxonomy" id="448386"/>
    <lineage>
        <taxon>Eukaryota</taxon>
        <taxon>Rhodophyta</taxon>
        <taxon>Florideophyceae</taxon>
        <taxon>Rhodymeniophycidae</taxon>
        <taxon>Gracilariales</taxon>
        <taxon>Gracilariaceae</taxon>
        <taxon>Gracilariopsis</taxon>
    </lineage>
</organism>
<evidence type="ECO:0000256" key="6">
    <source>
        <dbReference type="PIRSR" id="PIRSR600246-1"/>
    </source>
</evidence>
<evidence type="ECO:0000256" key="3">
    <source>
        <dbReference type="ARBA" id="ARBA00022801"/>
    </source>
</evidence>
<dbReference type="AlphaFoldDB" id="A0A2V3ISU1"/>
<dbReference type="InterPro" id="IPR029055">
    <property type="entry name" value="Ntn_hydrolases_N"/>
</dbReference>
<dbReference type="PANTHER" id="PTHR10188:SF43">
    <property type="entry name" value="ASPARAGINASE (EUROFUNG)"/>
    <property type="match status" value="1"/>
</dbReference>
<protein>
    <submittedName>
        <fullName evidence="9">Isoaspartyl peptidase/L-asparaginase</fullName>
    </submittedName>
</protein>
<dbReference type="STRING" id="448386.A0A2V3ISU1"/>
<evidence type="ECO:0000313" key="10">
    <source>
        <dbReference type="Proteomes" id="UP000247409"/>
    </source>
</evidence>
<comment type="caution">
    <text evidence="9">The sequence shown here is derived from an EMBL/GenBank/DDBJ whole genome shotgun (WGS) entry which is preliminary data.</text>
</comment>
<dbReference type="CDD" id="cd04702">
    <property type="entry name" value="ASRGL1_like"/>
    <property type="match status" value="1"/>
</dbReference>
<reference evidence="9 10" key="1">
    <citation type="journal article" date="2018" name="Mol. Biol. Evol.">
        <title>Analysis of the draft genome of the red seaweed Gracilariopsis chorda provides insights into genome size evolution in Rhodophyta.</title>
        <authorList>
            <person name="Lee J."/>
            <person name="Yang E.C."/>
            <person name="Graf L."/>
            <person name="Yang J.H."/>
            <person name="Qiu H."/>
            <person name="Zel Zion U."/>
            <person name="Chan C.X."/>
            <person name="Stephens T.G."/>
            <person name="Weber A.P.M."/>
            <person name="Boo G.H."/>
            <person name="Boo S.M."/>
            <person name="Kim K.M."/>
            <person name="Shin Y."/>
            <person name="Jung M."/>
            <person name="Lee S.J."/>
            <person name="Yim H.S."/>
            <person name="Lee J.H."/>
            <person name="Bhattacharya D."/>
            <person name="Yoon H.S."/>
        </authorList>
    </citation>
    <scope>NUCLEOTIDE SEQUENCE [LARGE SCALE GENOMIC DNA]</scope>
    <source>
        <strain evidence="9 10">SKKU-2015</strain>
        <tissue evidence="9">Whole body</tissue>
    </source>
</reference>
<comment type="catalytic activity">
    <reaction evidence="5">
        <text>L-asparagine + H2O = L-aspartate + NH4(+)</text>
        <dbReference type="Rhea" id="RHEA:21016"/>
        <dbReference type="ChEBI" id="CHEBI:15377"/>
        <dbReference type="ChEBI" id="CHEBI:28938"/>
        <dbReference type="ChEBI" id="CHEBI:29991"/>
        <dbReference type="ChEBI" id="CHEBI:58048"/>
        <dbReference type="EC" id="3.5.1.1"/>
    </reaction>
</comment>
<keyword evidence="4" id="KW-0068">Autocatalytic cleavage</keyword>
<comment type="catalytic activity">
    <reaction evidence="1">
        <text>Cleavage of a beta-linked Asp residue from the N-terminus of a polypeptide.</text>
        <dbReference type="EC" id="3.4.19.5"/>
    </reaction>
</comment>
<proteinExistence type="predicted"/>
<evidence type="ECO:0000256" key="4">
    <source>
        <dbReference type="ARBA" id="ARBA00022813"/>
    </source>
</evidence>
<feature type="binding site" evidence="7">
    <location>
        <begin position="209"/>
        <end position="212"/>
    </location>
    <ligand>
        <name>substrate</name>
    </ligand>
</feature>
<dbReference type="Gene3D" id="3.60.20.30">
    <property type="entry name" value="(Glycosyl)asparaginase"/>
    <property type="match status" value="1"/>
</dbReference>
<dbReference type="InterPro" id="IPR000246">
    <property type="entry name" value="Peptidase_T2"/>
</dbReference>
<name>A0A2V3ISU1_9FLOR</name>
<feature type="site" description="Cleavage; by autolysis" evidence="8">
    <location>
        <begin position="180"/>
        <end position="181"/>
    </location>
</feature>
<dbReference type="GO" id="GO:0005737">
    <property type="term" value="C:cytoplasm"/>
    <property type="evidence" value="ECO:0007669"/>
    <property type="project" value="TreeGrafter"/>
</dbReference>